<dbReference type="EMBL" id="ML996151">
    <property type="protein sequence ID" value="KAF2734199.1"/>
    <property type="molecule type" value="Genomic_DNA"/>
</dbReference>
<feature type="compositionally biased region" description="Basic residues" evidence="1">
    <location>
        <begin position="1"/>
        <end position="11"/>
    </location>
</feature>
<reference evidence="2" key="1">
    <citation type="journal article" date="2020" name="Stud. Mycol.">
        <title>101 Dothideomycetes genomes: a test case for predicting lifestyles and emergence of pathogens.</title>
        <authorList>
            <person name="Haridas S."/>
            <person name="Albert R."/>
            <person name="Binder M."/>
            <person name="Bloem J."/>
            <person name="Labutti K."/>
            <person name="Salamov A."/>
            <person name="Andreopoulos B."/>
            <person name="Baker S."/>
            <person name="Barry K."/>
            <person name="Bills G."/>
            <person name="Bluhm B."/>
            <person name="Cannon C."/>
            <person name="Castanera R."/>
            <person name="Culley D."/>
            <person name="Daum C."/>
            <person name="Ezra D."/>
            <person name="Gonzalez J."/>
            <person name="Henrissat B."/>
            <person name="Kuo A."/>
            <person name="Liang C."/>
            <person name="Lipzen A."/>
            <person name="Lutzoni F."/>
            <person name="Magnuson J."/>
            <person name="Mondo S."/>
            <person name="Nolan M."/>
            <person name="Ohm R."/>
            <person name="Pangilinan J."/>
            <person name="Park H.-J."/>
            <person name="Ramirez L."/>
            <person name="Alfaro M."/>
            <person name="Sun H."/>
            <person name="Tritt A."/>
            <person name="Yoshinaga Y."/>
            <person name="Zwiers L.-H."/>
            <person name="Turgeon B."/>
            <person name="Goodwin S."/>
            <person name="Spatafora J."/>
            <person name="Crous P."/>
            <person name="Grigoriev I."/>
        </authorList>
    </citation>
    <scope>NUCLEOTIDE SEQUENCE</scope>
    <source>
        <strain evidence="2">CBS 125425</strain>
    </source>
</reference>
<gene>
    <name evidence="2" type="ORF">EJ04DRAFT_564478</name>
</gene>
<dbReference type="OrthoDB" id="3793524at2759"/>
<comment type="caution">
    <text evidence="2">The sequence shown here is derived from an EMBL/GenBank/DDBJ whole genome shotgun (WGS) entry which is preliminary data.</text>
</comment>
<dbReference type="AlphaFoldDB" id="A0A9P4QWX7"/>
<feature type="region of interest" description="Disordered" evidence="1">
    <location>
        <begin position="1"/>
        <end position="103"/>
    </location>
</feature>
<evidence type="ECO:0000313" key="2">
    <source>
        <dbReference type="EMBL" id="KAF2734199.1"/>
    </source>
</evidence>
<feature type="compositionally biased region" description="Basic and acidic residues" evidence="1">
    <location>
        <begin position="87"/>
        <end position="98"/>
    </location>
</feature>
<evidence type="ECO:0000313" key="3">
    <source>
        <dbReference type="Proteomes" id="UP000799444"/>
    </source>
</evidence>
<feature type="compositionally biased region" description="Polar residues" evidence="1">
    <location>
        <begin position="52"/>
        <end position="86"/>
    </location>
</feature>
<name>A0A9P4QWX7_9PLEO</name>
<accession>A0A9P4QWX7</accession>
<keyword evidence="3" id="KW-1185">Reference proteome</keyword>
<organism evidence="2 3">
    <name type="scientific">Polyplosphaeria fusca</name>
    <dbReference type="NCBI Taxonomy" id="682080"/>
    <lineage>
        <taxon>Eukaryota</taxon>
        <taxon>Fungi</taxon>
        <taxon>Dikarya</taxon>
        <taxon>Ascomycota</taxon>
        <taxon>Pezizomycotina</taxon>
        <taxon>Dothideomycetes</taxon>
        <taxon>Pleosporomycetidae</taxon>
        <taxon>Pleosporales</taxon>
        <taxon>Tetraplosphaeriaceae</taxon>
        <taxon>Polyplosphaeria</taxon>
    </lineage>
</organism>
<evidence type="ECO:0000256" key="1">
    <source>
        <dbReference type="SAM" id="MobiDB-lite"/>
    </source>
</evidence>
<feature type="compositionally biased region" description="Polar residues" evidence="1">
    <location>
        <begin position="21"/>
        <end position="44"/>
    </location>
</feature>
<sequence>MPCIHRLRTPTRRLEPYGPAGSNNSDTCILSPDSPTSINSTGTQIHHRAPSKSATPSFSIRAPDQSSKLHSASNNTSRATSPIRTTATRETESKDGRMGEPLGSSIVNSIEKGYEYGQYVTKLDHNESAYPDRTLGEKATIQRDKDTATNASTPVSAHQLQSQSSGHIFTPYASTPYQPNFSQPFIPIQSYTSIQGYQMSQSYPAYQVPTTGPEYGTGWGTTMMGVQEYSSGENLMNNQQWYSENGKSEKQRQKEYLGYDMNAHDSNYTASRPDATTLPNWTYQNVDELRTRSNLYEFATALDPSRRNNAILGLHIDIIDGISGHMIMPKVPKKLLMLFCGRDVLNPFLKTLSRYEKSAQQLRVPQSVAMQYGFHAVIGWMIHACQLPTTTSLRPIENPRNLFHTICICIVLDFFKLYRDRARMDVEVWKLMTNSRLYANQVKQVWDYVPRNSRYTFRLVRYLANVLSMGVKKQRRKALGNSDDLLRFIEANPDLKRMIEEAAD</sequence>
<protein>
    <submittedName>
        <fullName evidence="2">Uncharacterized protein</fullName>
    </submittedName>
</protein>
<proteinExistence type="predicted"/>
<dbReference type="Proteomes" id="UP000799444">
    <property type="component" value="Unassembled WGS sequence"/>
</dbReference>